<keyword evidence="3" id="KW-0963">Cytoplasm</keyword>
<feature type="zinc finger region" description="FLZ-type" evidence="5">
    <location>
        <begin position="65"/>
        <end position="107"/>
    </location>
</feature>
<organism evidence="8 9">
    <name type="scientific">Zostera marina</name>
    <name type="common">Eelgrass</name>
    <dbReference type="NCBI Taxonomy" id="29655"/>
    <lineage>
        <taxon>Eukaryota</taxon>
        <taxon>Viridiplantae</taxon>
        <taxon>Streptophyta</taxon>
        <taxon>Embryophyta</taxon>
        <taxon>Tracheophyta</taxon>
        <taxon>Spermatophyta</taxon>
        <taxon>Magnoliopsida</taxon>
        <taxon>Liliopsida</taxon>
        <taxon>Zosteraceae</taxon>
        <taxon>Zostera</taxon>
    </lineage>
</organism>
<dbReference type="Pfam" id="PF04570">
    <property type="entry name" value="zf-FLZ"/>
    <property type="match status" value="1"/>
</dbReference>
<gene>
    <name evidence="8" type="ORF">ZOSMA_194G00200</name>
</gene>
<proteinExistence type="inferred from homology"/>
<dbReference type="PANTHER" id="PTHR33059">
    <property type="entry name" value="FCS-LIKE ZINC FINGER 5"/>
    <property type="match status" value="1"/>
</dbReference>
<evidence type="ECO:0000256" key="1">
    <source>
        <dbReference type="ARBA" id="ARBA00004496"/>
    </source>
</evidence>
<dbReference type="InterPro" id="IPR007650">
    <property type="entry name" value="Zf-FLZ_dom"/>
</dbReference>
<protein>
    <recommendedName>
        <fullName evidence="7">FLZ-type domain-containing protein</fullName>
    </recommendedName>
</protein>
<feature type="compositionally biased region" description="Low complexity" evidence="6">
    <location>
        <begin position="7"/>
        <end position="16"/>
    </location>
</feature>
<reference evidence="9" key="1">
    <citation type="journal article" date="2016" name="Nature">
        <title>The genome of the seagrass Zostera marina reveals angiosperm adaptation to the sea.</title>
        <authorList>
            <person name="Olsen J.L."/>
            <person name="Rouze P."/>
            <person name="Verhelst B."/>
            <person name="Lin Y.-C."/>
            <person name="Bayer T."/>
            <person name="Collen J."/>
            <person name="Dattolo E."/>
            <person name="De Paoli E."/>
            <person name="Dittami S."/>
            <person name="Maumus F."/>
            <person name="Michel G."/>
            <person name="Kersting A."/>
            <person name="Lauritano C."/>
            <person name="Lohaus R."/>
            <person name="Toepel M."/>
            <person name="Tonon T."/>
            <person name="Vanneste K."/>
            <person name="Amirebrahimi M."/>
            <person name="Brakel J."/>
            <person name="Bostroem C."/>
            <person name="Chovatia M."/>
            <person name="Grimwood J."/>
            <person name="Jenkins J.W."/>
            <person name="Jueterbock A."/>
            <person name="Mraz A."/>
            <person name="Stam W.T."/>
            <person name="Tice H."/>
            <person name="Bornberg-Bauer E."/>
            <person name="Green P.J."/>
            <person name="Pearson G.A."/>
            <person name="Procaccini G."/>
            <person name="Duarte C.M."/>
            <person name="Schmutz J."/>
            <person name="Reusch T.B.H."/>
            <person name="Van de Peer Y."/>
        </authorList>
    </citation>
    <scope>NUCLEOTIDE SEQUENCE [LARGE SCALE GENOMIC DNA]</scope>
    <source>
        <strain evidence="9">cv. Finnish</strain>
    </source>
</reference>
<evidence type="ECO:0000256" key="6">
    <source>
        <dbReference type="SAM" id="MobiDB-lite"/>
    </source>
</evidence>
<name>A0A0K9PRB3_ZOSMR</name>
<dbReference type="GO" id="GO:0005737">
    <property type="term" value="C:cytoplasm"/>
    <property type="evidence" value="ECO:0007669"/>
    <property type="project" value="UniProtKB-SubCell"/>
</dbReference>
<evidence type="ECO:0000313" key="8">
    <source>
        <dbReference type="EMBL" id="KMZ70757.1"/>
    </source>
</evidence>
<evidence type="ECO:0000256" key="4">
    <source>
        <dbReference type="ARBA" id="ARBA00022723"/>
    </source>
</evidence>
<evidence type="ECO:0000313" key="9">
    <source>
        <dbReference type="Proteomes" id="UP000036987"/>
    </source>
</evidence>
<evidence type="ECO:0000259" key="7">
    <source>
        <dbReference type="PROSITE" id="PS51795"/>
    </source>
</evidence>
<dbReference type="AlphaFoldDB" id="A0A0K9PRB3"/>
<feature type="region of interest" description="Disordered" evidence="6">
    <location>
        <begin position="1"/>
        <end position="24"/>
    </location>
</feature>
<dbReference type="PANTHER" id="PTHR33059:SF4">
    <property type="entry name" value="FCS-LIKE ZINC FINGER 5"/>
    <property type="match status" value="1"/>
</dbReference>
<feature type="domain" description="FLZ-type" evidence="7">
    <location>
        <begin position="65"/>
        <end position="107"/>
    </location>
</feature>
<keyword evidence="4" id="KW-0479">Metal-binding</keyword>
<comment type="caution">
    <text evidence="8">The sequence shown here is derived from an EMBL/GenBank/DDBJ whole genome shotgun (WGS) entry which is preliminary data.</text>
</comment>
<dbReference type="Proteomes" id="UP000036987">
    <property type="component" value="Unassembled WGS sequence"/>
</dbReference>
<comment type="similarity">
    <text evidence="2">Belongs to the FLZ family.</text>
</comment>
<dbReference type="OrthoDB" id="1925036at2759"/>
<comment type="subcellular location">
    <subcellularLocation>
        <location evidence="1">Cytoplasm</location>
    </subcellularLocation>
</comment>
<evidence type="ECO:0000256" key="3">
    <source>
        <dbReference type="ARBA" id="ARBA00022490"/>
    </source>
</evidence>
<accession>A0A0K9PRB3</accession>
<evidence type="ECO:0000256" key="5">
    <source>
        <dbReference type="PROSITE-ProRule" id="PRU01131"/>
    </source>
</evidence>
<dbReference type="GO" id="GO:0046872">
    <property type="term" value="F:metal ion binding"/>
    <property type="evidence" value="ECO:0007669"/>
    <property type="project" value="UniProtKB-KW"/>
</dbReference>
<dbReference type="PROSITE" id="PS51795">
    <property type="entry name" value="ZF_FLZ"/>
    <property type="match status" value="1"/>
</dbReference>
<keyword evidence="9" id="KW-1185">Reference proteome</keyword>
<evidence type="ECO:0000256" key="2">
    <source>
        <dbReference type="ARBA" id="ARBA00009374"/>
    </source>
</evidence>
<dbReference type="EMBL" id="LFYR01000710">
    <property type="protein sequence ID" value="KMZ70757.1"/>
    <property type="molecule type" value="Genomic_DNA"/>
</dbReference>
<sequence length="107" mass="12252">MMRTKSLSDLSPSSSTKAKKKTRETIIEQSNAASVRKNLRTCHGHRLPGVARRVSNDINTPTIFHFLQRCANCRFNLFPGFDTYIYRGDTAFCSNDCRKTYIKQALF</sequence>